<accession>A0A0C2W3F1</accession>
<proteinExistence type="predicted"/>
<sequence>MTCKRQETWVEPLYQDILQILGCPQYNAFGERIIITNHSGTGIISACSTSSSWLKVVEGQTVTDSFNCAWDHQEEGRSCARAGMHISIRLHAQVSIRVGLIQKRGAQNPHSRLRTLVFPRRSNIVRMVDGRLERISS</sequence>
<protein>
    <submittedName>
        <fullName evidence="1">Uncharacterized protein</fullName>
    </submittedName>
</protein>
<evidence type="ECO:0000313" key="1">
    <source>
        <dbReference type="EMBL" id="KIL55627.1"/>
    </source>
</evidence>
<gene>
    <name evidence="1" type="ORF">M378DRAFT_1041638</name>
</gene>
<dbReference type="InParanoid" id="A0A0C2W3F1"/>
<dbReference type="HOGENOM" id="CLU_1864623_0_0_1"/>
<dbReference type="AlphaFoldDB" id="A0A0C2W3F1"/>
<name>A0A0C2W3F1_AMAMK</name>
<reference evidence="1 2" key="1">
    <citation type="submission" date="2014-04" db="EMBL/GenBank/DDBJ databases">
        <title>Evolutionary Origins and Diversification of the Mycorrhizal Mutualists.</title>
        <authorList>
            <consortium name="DOE Joint Genome Institute"/>
            <consortium name="Mycorrhizal Genomics Consortium"/>
            <person name="Kohler A."/>
            <person name="Kuo A."/>
            <person name="Nagy L.G."/>
            <person name="Floudas D."/>
            <person name="Copeland A."/>
            <person name="Barry K.W."/>
            <person name="Cichocki N."/>
            <person name="Veneault-Fourrey C."/>
            <person name="LaButti K."/>
            <person name="Lindquist E.A."/>
            <person name="Lipzen A."/>
            <person name="Lundell T."/>
            <person name="Morin E."/>
            <person name="Murat C."/>
            <person name="Riley R."/>
            <person name="Ohm R."/>
            <person name="Sun H."/>
            <person name="Tunlid A."/>
            <person name="Henrissat B."/>
            <person name="Grigoriev I.V."/>
            <person name="Hibbett D.S."/>
            <person name="Martin F."/>
        </authorList>
    </citation>
    <scope>NUCLEOTIDE SEQUENCE [LARGE SCALE GENOMIC DNA]</scope>
    <source>
        <strain evidence="1 2">Koide BX008</strain>
    </source>
</reference>
<organism evidence="1 2">
    <name type="scientific">Amanita muscaria (strain Koide BX008)</name>
    <dbReference type="NCBI Taxonomy" id="946122"/>
    <lineage>
        <taxon>Eukaryota</taxon>
        <taxon>Fungi</taxon>
        <taxon>Dikarya</taxon>
        <taxon>Basidiomycota</taxon>
        <taxon>Agaricomycotina</taxon>
        <taxon>Agaricomycetes</taxon>
        <taxon>Agaricomycetidae</taxon>
        <taxon>Agaricales</taxon>
        <taxon>Pluteineae</taxon>
        <taxon>Amanitaceae</taxon>
        <taxon>Amanita</taxon>
    </lineage>
</organism>
<keyword evidence="2" id="KW-1185">Reference proteome</keyword>
<dbReference type="Proteomes" id="UP000054549">
    <property type="component" value="Unassembled WGS sequence"/>
</dbReference>
<evidence type="ECO:0000313" key="2">
    <source>
        <dbReference type="Proteomes" id="UP000054549"/>
    </source>
</evidence>
<dbReference type="EMBL" id="KN818491">
    <property type="protein sequence ID" value="KIL55627.1"/>
    <property type="molecule type" value="Genomic_DNA"/>
</dbReference>